<evidence type="ECO:0000313" key="1">
    <source>
        <dbReference type="EMBL" id="VEL30131.1"/>
    </source>
</evidence>
<reference evidence="1" key="1">
    <citation type="submission" date="2018-11" db="EMBL/GenBank/DDBJ databases">
        <authorList>
            <consortium name="Pathogen Informatics"/>
        </authorList>
    </citation>
    <scope>NUCLEOTIDE SEQUENCE</scope>
</reference>
<gene>
    <name evidence="1" type="ORF">PXEA_LOCUS23571</name>
</gene>
<dbReference type="EMBL" id="CAAALY010109668">
    <property type="protein sequence ID" value="VEL30131.1"/>
    <property type="molecule type" value="Genomic_DNA"/>
</dbReference>
<feature type="non-terminal residue" evidence="1">
    <location>
        <position position="1"/>
    </location>
</feature>
<dbReference type="AlphaFoldDB" id="A0A3S5AW67"/>
<protein>
    <submittedName>
        <fullName evidence="1">Uncharacterized protein</fullName>
    </submittedName>
</protein>
<sequence>MSSLVHFAASQALLPPSSSSYLTPPRQECLLPWQLATWRARLWVQTTVDLAPSPLLASDTPTLFQSTNSNH</sequence>
<comment type="caution">
    <text evidence="1">The sequence shown here is derived from an EMBL/GenBank/DDBJ whole genome shotgun (WGS) entry which is preliminary data.</text>
</comment>
<name>A0A3S5AW67_9PLAT</name>
<proteinExistence type="predicted"/>
<dbReference type="Proteomes" id="UP000784294">
    <property type="component" value="Unassembled WGS sequence"/>
</dbReference>
<organism evidence="1 2">
    <name type="scientific">Protopolystoma xenopodis</name>
    <dbReference type="NCBI Taxonomy" id="117903"/>
    <lineage>
        <taxon>Eukaryota</taxon>
        <taxon>Metazoa</taxon>
        <taxon>Spiralia</taxon>
        <taxon>Lophotrochozoa</taxon>
        <taxon>Platyhelminthes</taxon>
        <taxon>Monogenea</taxon>
        <taxon>Polyopisthocotylea</taxon>
        <taxon>Polystomatidea</taxon>
        <taxon>Polystomatidae</taxon>
        <taxon>Protopolystoma</taxon>
    </lineage>
</organism>
<evidence type="ECO:0000313" key="2">
    <source>
        <dbReference type="Proteomes" id="UP000784294"/>
    </source>
</evidence>
<accession>A0A3S5AW67</accession>
<keyword evidence="2" id="KW-1185">Reference proteome</keyword>